<keyword evidence="3" id="KW-1185">Reference proteome</keyword>
<sequence>MFDGTVVELPRGDIALIEMHLPRGPGGHVPPTTARATRDDPWRATYRPTLELGALTGTVSVPSLPKKARDGEVIEVIQLLCPGNLGSHRGYSGSPVELEPSSALPRGAVLGILLQQQPNRAKPQESSDTLYAVPVQEAVTRFESLSDRHLLECLIAESWQQQPIAGAAESKDGKEGKEGKDQKKRGNSSVPMEHADLLLDMWGKADLLDAHQIQSIRTWMDEHRETDDDQNHL</sequence>
<evidence type="ECO:0000313" key="2">
    <source>
        <dbReference type="EMBL" id="TLS47832.1"/>
    </source>
</evidence>
<accession>A0A5R9FUR8</accession>
<reference evidence="2 3" key="1">
    <citation type="submission" date="2019-05" db="EMBL/GenBank/DDBJ databases">
        <title>Streptomyces sp. NEAU-C151, a novel actinomycete isolated from soil.</title>
        <authorList>
            <person name="Han L."/>
            <person name="Jiang H."/>
        </authorList>
    </citation>
    <scope>NUCLEOTIDE SEQUENCE [LARGE SCALE GENOMIC DNA]</scope>
    <source>
        <strain evidence="2 3">NEAU-C151</strain>
    </source>
</reference>
<feature type="region of interest" description="Disordered" evidence="1">
    <location>
        <begin position="164"/>
        <end position="191"/>
    </location>
</feature>
<protein>
    <submittedName>
        <fullName evidence="2">Uncharacterized protein</fullName>
    </submittedName>
</protein>
<dbReference type="EMBL" id="VBZC01000002">
    <property type="protein sequence ID" value="TLS47832.1"/>
    <property type="molecule type" value="Genomic_DNA"/>
</dbReference>
<evidence type="ECO:0000313" key="3">
    <source>
        <dbReference type="Proteomes" id="UP000305906"/>
    </source>
</evidence>
<comment type="caution">
    <text evidence="2">The sequence shown here is derived from an EMBL/GenBank/DDBJ whole genome shotgun (WGS) entry which is preliminary data.</text>
</comment>
<evidence type="ECO:0000256" key="1">
    <source>
        <dbReference type="SAM" id="MobiDB-lite"/>
    </source>
</evidence>
<gene>
    <name evidence="2" type="ORF">FE633_02370</name>
</gene>
<dbReference type="Proteomes" id="UP000305906">
    <property type="component" value="Unassembled WGS sequence"/>
</dbReference>
<proteinExistence type="predicted"/>
<dbReference type="RefSeq" id="WP_138043357.1">
    <property type="nucleotide sequence ID" value="NZ_VBZC01000002.1"/>
</dbReference>
<feature type="compositionally biased region" description="Basic and acidic residues" evidence="1">
    <location>
        <begin position="169"/>
        <end position="181"/>
    </location>
</feature>
<organism evidence="2 3">
    <name type="scientific">Streptomyces montanus</name>
    <dbReference type="NCBI Taxonomy" id="2580423"/>
    <lineage>
        <taxon>Bacteria</taxon>
        <taxon>Bacillati</taxon>
        <taxon>Actinomycetota</taxon>
        <taxon>Actinomycetes</taxon>
        <taxon>Kitasatosporales</taxon>
        <taxon>Streptomycetaceae</taxon>
        <taxon>Streptomyces</taxon>
    </lineage>
</organism>
<dbReference type="AlphaFoldDB" id="A0A5R9FUR8"/>
<name>A0A5R9FUR8_9ACTN</name>